<evidence type="ECO:0000313" key="2">
    <source>
        <dbReference type="Proteomes" id="UP000366872"/>
    </source>
</evidence>
<sequence length="71" mass="7883">MSKVVIKTADGMYVGGGKETELVDRITRAYVYEDGPDVDTQISIVNAVYGWQWKKVDAEQEYDRQLAGAGP</sequence>
<dbReference type="Proteomes" id="UP000366872">
    <property type="component" value="Unassembled WGS sequence"/>
</dbReference>
<keyword evidence="2" id="KW-1185">Reference proteome</keyword>
<reference evidence="1 2" key="1">
    <citation type="submission" date="2019-04" db="EMBL/GenBank/DDBJ databases">
        <authorList>
            <person name="Van Vliet M D."/>
        </authorList>
    </citation>
    <scope>NUCLEOTIDE SEQUENCE [LARGE SCALE GENOMIC DNA]</scope>
    <source>
        <strain evidence="1 2">F1</strain>
    </source>
</reference>
<dbReference type="AlphaFoldDB" id="A0A6C2TXP4"/>
<dbReference type="RefSeq" id="WP_136078073.1">
    <property type="nucleotide sequence ID" value="NZ_CAAHFG010000001.1"/>
</dbReference>
<protein>
    <submittedName>
        <fullName evidence="1">Uncharacterized protein</fullName>
    </submittedName>
</protein>
<accession>A0A6C2TXP4</accession>
<organism evidence="1 2">
    <name type="scientific">Pontiella desulfatans</name>
    <dbReference type="NCBI Taxonomy" id="2750659"/>
    <lineage>
        <taxon>Bacteria</taxon>
        <taxon>Pseudomonadati</taxon>
        <taxon>Kiritimatiellota</taxon>
        <taxon>Kiritimatiellia</taxon>
        <taxon>Kiritimatiellales</taxon>
        <taxon>Pontiellaceae</taxon>
        <taxon>Pontiella</taxon>
    </lineage>
</organism>
<evidence type="ECO:0000313" key="1">
    <source>
        <dbReference type="EMBL" id="VGO12405.1"/>
    </source>
</evidence>
<name>A0A6C2TXP4_PONDE</name>
<proteinExistence type="predicted"/>
<gene>
    <name evidence="1" type="ORF">PDESU_00957</name>
</gene>
<dbReference type="EMBL" id="CAAHFG010000001">
    <property type="protein sequence ID" value="VGO12405.1"/>
    <property type="molecule type" value="Genomic_DNA"/>
</dbReference>